<comment type="caution">
    <text evidence="1">The sequence shown here is derived from an EMBL/GenBank/DDBJ whole genome shotgun (WGS) entry which is preliminary data.</text>
</comment>
<protein>
    <submittedName>
        <fullName evidence="1">Uncharacterized protein</fullName>
    </submittedName>
</protein>
<dbReference type="Proteomes" id="UP001066276">
    <property type="component" value="Chromosome 4_2"/>
</dbReference>
<sequence length="70" mass="7638">MRGRFIGARCLRCTAFTRSESNGFVAVEALQRALASLSLRALKELNPYLCGLAVCHVRVVGLWGSHFLSG</sequence>
<keyword evidence="2" id="KW-1185">Reference proteome</keyword>
<reference evidence="1" key="1">
    <citation type="journal article" date="2022" name="bioRxiv">
        <title>Sequencing and chromosome-scale assembly of the giantPleurodeles waltlgenome.</title>
        <authorList>
            <person name="Brown T."/>
            <person name="Elewa A."/>
            <person name="Iarovenko S."/>
            <person name="Subramanian E."/>
            <person name="Araus A.J."/>
            <person name="Petzold A."/>
            <person name="Susuki M."/>
            <person name="Suzuki K.-i.T."/>
            <person name="Hayashi T."/>
            <person name="Toyoda A."/>
            <person name="Oliveira C."/>
            <person name="Osipova E."/>
            <person name="Leigh N.D."/>
            <person name="Simon A."/>
            <person name="Yun M.H."/>
        </authorList>
    </citation>
    <scope>NUCLEOTIDE SEQUENCE</scope>
    <source>
        <strain evidence="1">20211129_DDA</strain>
        <tissue evidence="1">Liver</tissue>
    </source>
</reference>
<evidence type="ECO:0000313" key="1">
    <source>
        <dbReference type="EMBL" id="KAJ1163570.1"/>
    </source>
</evidence>
<accession>A0AAV7SHK7</accession>
<dbReference type="AlphaFoldDB" id="A0AAV7SHK7"/>
<gene>
    <name evidence="1" type="ORF">NDU88_004028</name>
</gene>
<dbReference type="EMBL" id="JANPWB010000008">
    <property type="protein sequence ID" value="KAJ1163570.1"/>
    <property type="molecule type" value="Genomic_DNA"/>
</dbReference>
<evidence type="ECO:0000313" key="2">
    <source>
        <dbReference type="Proteomes" id="UP001066276"/>
    </source>
</evidence>
<organism evidence="1 2">
    <name type="scientific">Pleurodeles waltl</name>
    <name type="common">Iberian ribbed newt</name>
    <dbReference type="NCBI Taxonomy" id="8319"/>
    <lineage>
        <taxon>Eukaryota</taxon>
        <taxon>Metazoa</taxon>
        <taxon>Chordata</taxon>
        <taxon>Craniata</taxon>
        <taxon>Vertebrata</taxon>
        <taxon>Euteleostomi</taxon>
        <taxon>Amphibia</taxon>
        <taxon>Batrachia</taxon>
        <taxon>Caudata</taxon>
        <taxon>Salamandroidea</taxon>
        <taxon>Salamandridae</taxon>
        <taxon>Pleurodelinae</taxon>
        <taxon>Pleurodeles</taxon>
    </lineage>
</organism>
<proteinExistence type="predicted"/>
<name>A0AAV7SHK7_PLEWA</name>